<reference evidence="11 23" key="4">
    <citation type="submission" date="2016-04" db="EMBL/GenBank/DDBJ databases">
        <authorList>
            <person name="Bigi M."/>
            <person name="Bigi F."/>
            <person name="Soria M.A."/>
        </authorList>
    </citation>
    <scope>NUCLEOTIDE SEQUENCE [LARGE SCALE GENOMIC DNA]</scope>
    <source>
        <strain evidence="11 23">6548</strain>
    </source>
</reference>
<evidence type="ECO:0000313" key="25">
    <source>
        <dbReference type="Proteomes" id="UP000300237"/>
    </source>
</evidence>
<evidence type="ECO:0000313" key="6">
    <source>
        <dbReference type="EMBL" id="COV52113.1"/>
    </source>
</evidence>
<name>A0A045JJ82_MYCTX</name>
<evidence type="ECO:0000313" key="17">
    <source>
        <dbReference type="Proteomes" id="UP000045842"/>
    </source>
</evidence>
<dbReference type="CDD" id="cd00377">
    <property type="entry name" value="ICL_PEPM"/>
    <property type="match status" value="1"/>
</dbReference>
<evidence type="ECO:0000313" key="1">
    <source>
        <dbReference type="EMBL" id="CFE38848.1"/>
    </source>
</evidence>
<reference evidence="13 25" key="8">
    <citation type="submission" date="2018-08" db="EMBL/GenBank/DDBJ databases">
        <authorList>
            <person name="Fokvardsen B D."/>
            <person name="Norman A."/>
        </authorList>
    </citation>
    <scope>NUCLEOTIDE SEQUENCE [LARGE SCALE GENOMIC DNA]</scope>
    <source>
        <strain evidence="13 25">DKC2</strain>
    </source>
</reference>
<reference evidence="14 15" key="1">
    <citation type="submission" date="2015-03" db="EMBL/GenBank/DDBJ databases">
        <authorList>
            <consortium name="Pathogen Informatics"/>
        </authorList>
    </citation>
    <scope>NUCLEOTIDE SEQUENCE [LARGE SCALE GENOMIC DNA]</scope>
    <source>
        <strain evidence="3 21">Bir 172</strain>
        <strain evidence="5 17">G09801536</strain>
        <strain evidence="1 19">G09901357</strain>
        <strain evidence="2 18">H09601792</strain>
        <strain evidence="14">K00500041</strain>
        <strain evidence="7 16">M09401471</strain>
        <strain evidence="15">N09902308</strain>
        <strain evidence="6 20">P00601463</strain>
    </source>
</reference>
<dbReference type="OMA" id="PNAWDHA"/>
<evidence type="ECO:0000313" key="19">
    <source>
        <dbReference type="Proteomes" id="UP000048289"/>
    </source>
</evidence>
<evidence type="ECO:0000313" key="7">
    <source>
        <dbReference type="EMBL" id="COV95012.1"/>
    </source>
</evidence>
<dbReference type="Proteomes" id="UP000039021">
    <property type="component" value="Unassembled WGS sequence"/>
</dbReference>
<dbReference type="Proteomes" id="UP000048948">
    <property type="component" value="Unassembled WGS sequence"/>
</dbReference>
<dbReference type="EMBL" id="CHKL01000004">
    <property type="protein sequence ID" value="COV52113.1"/>
    <property type="molecule type" value="Genomic_DNA"/>
</dbReference>
<dbReference type="EC" id="2.7.8.23" evidence="9 11"/>
<evidence type="ECO:0000313" key="14">
    <source>
        <dbReference type="Proteomes" id="UP000038802"/>
    </source>
</evidence>
<protein>
    <submittedName>
        <fullName evidence="11">Carboxyvinyl-carboxyphosphonate phosphorylmutase</fullName>
        <ecNumber evidence="9 11">2.7.8.23</ecNumber>
    </submittedName>
    <submittedName>
        <fullName evidence="10">Isocitrate lyase/phosphoenolpyruvate mutase family protein</fullName>
    </submittedName>
    <submittedName>
        <fullName evidence="9">PEP phosphonomutase-like enzyme</fullName>
    </submittedName>
</protein>
<evidence type="ECO:0000313" key="15">
    <source>
        <dbReference type="Proteomes" id="UP000039021"/>
    </source>
</evidence>
<gene>
    <name evidence="9" type="primary">bcpA</name>
    <name evidence="11" type="ORF">A4S10_02107</name>
    <name evidence="13" type="ORF">DKC2_2118</name>
    <name evidence="12" type="ORF">DSJ38_15040</name>
    <name evidence="5" type="ORF">ERS007679_01202</name>
    <name evidence="1" type="ORF">ERS007681_01217</name>
    <name evidence="2" type="ORF">ERS007688_02463</name>
    <name evidence="8" type="ORF">ERS007703_02634</name>
    <name evidence="7" type="ORF">ERS007720_01267</name>
    <name evidence="9" type="ORF">ERS007739_01272</name>
    <name evidence="6" type="ORF">ERS007741_00083</name>
    <name evidence="3" type="ORF">ERS027646_00614</name>
    <name evidence="4" type="ORF">ERS094118_02847</name>
    <name evidence="10" type="ORF">J8J21_14780</name>
</gene>
<dbReference type="EMBL" id="JAGIZI010000024">
    <property type="protein sequence ID" value="MBP0684354.1"/>
    <property type="molecule type" value="Genomic_DNA"/>
</dbReference>
<dbReference type="EMBL" id="CSAJ01000120">
    <property type="protein sequence ID" value="COV95012.1"/>
    <property type="molecule type" value="Genomic_DNA"/>
</dbReference>
<dbReference type="EMBL" id="CSBK01000463">
    <property type="protein sequence ID" value="COX42674.1"/>
    <property type="molecule type" value="Genomic_DNA"/>
</dbReference>
<dbReference type="Proteomes" id="UP000044938">
    <property type="component" value="Unassembled WGS sequence"/>
</dbReference>
<evidence type="ECO:0000313" key="12">
    <source>
        <dbReference type="EMBL" id="REQ50322.1"/>
    </source>
</evidence>
<dbReference type="Gene3D" id="3.20.20.60">
    <property type="entry name" value="Phosphoenolpyruvate-binding domains"/>
    <property type="match status" value="1"/>
</dbReference>
<proteinExistence type="predicted"/>
<reference evidence="9 22" key="2">
    <citation type="submission" date="2015-03" db="EMBL/GenBank/DDBJ databases">
        <authorList>
            <consortium name="Pathogen Informatics"/>
            <person name="Murphy D."/>
        </authorList>
    </citation>
    <scope>NUCLEOTIDE SEQUENCE</scope>
    <source>
        <strain evidence="4 22">0268S</strain>
        <strain evidence="9">N09902308</strain>
    </source>
</reference>
<dbReference type="STRING" id="115862.BBG46_10465"/>
<dbReference type="EMBL" id="COPH01000022">
    <property type="protein sequence ID" value="CLW57556.1"/>
    <property type="molecule type" value="Genomic_DNA"/>
</dbReference>
<evidence type="ECO:0000313" key="3">
    <source>
        <dbReference type="EMBL" id="CKR76344.1"/>
    </source>
</evidence>
<dbReference type="InterPro" id="IPR015813">
    <property type="entry name" value="Pyrv/PenolPyrv_kinase-like_dom"/>
</dbReference>
<evidence type="ECO:0000313" key="18">
    <source>
        <dbReference type="Proteomes" id="UP000046947"/>
    </source>
</evidence>
<keyword evidence="10" id="KW-0456">Lyase</keyword>
<reference evidence="8" key="3">
    <citation type="submission" date="2015-03" db="EMBL/GenBank/DDBJ databases">
        <authorList>
            <person name="Murphy D."/>
        </authorList>
    </citation>
    <scope>NUCLEOTIDE SEQUENCE [LARGE SCALE GENOMIC DNA]</scope>
    <source>
        <strain evidence="8">K00500041</strain>
    </source>
</reference>
<evidence type="ECO:0000313" key="4">
    <source>
        <dbReference type="EMBL" id="CLW57556.1"/>
    </source>
</evidence>
<evidence type="ECO:0000313" key="8">
    <source>
        <dbReference type="EMBL" id="COW05474.1"/>
    </source>
</evidence>
<evidence type="ECO:0000313" key="9">
    <source>
        <dbReference type="EMBL" id="COX42674.1"/>
    </source>
</evidence>
<dbReference type="EMBL" id="QTBD01000169">
    <property type="protein sequence ID" value="REQ50322.1"/>
    <property type="molecule type" value="Genomic_DNA"/>
</dbReference>
<evidence type="ECO:0000313" key="13">
    <source>
        <dbReference type="EMBL" id="VCU50279.1"/>
    </source>
</evidence>
<organism evidence="9 15">
    <name type="scientific">Mycobacterium tuberculosis</name>
    <dbReference type="NCBI Taxonomy" id="1773"/>
    <lineage>
        <taxon>Bacteria</taxon>
        <taxon>Bacillati</taxon>
        <taxon>Actinomycetota</taxon>
        <taxon>Actinomycetes</taxon>
        <taxon>Mycobacteriales</taxon>
        <taxon>Mycobacteriaceae</taxon>
        <taxon>Mycobacterium</taxon>
        <taxon>Mycobacterium tuberculosis complex</taxon>
    </lineage>
</organism>
<dbReference type="InterPro" id="IPR039556">
    <property type="entry name" value="ICL/PEPM"/>
</dbReference>
<evidence type="ECO:0000313" key="20">
    <source>
        <dbReference type="Proteomes" id="UP000048600"/>
    </source>
</evidence>
<dbReference type="EMBL" id="LWDQ01000001">
    <property type="protein sequence ID" value="OMH59936.1"/>
    <property type="molecule type" value="Genomic_DNA"/>
</dbReference>
<dbReference type="Proteomes" id="UP000300237">
    <property type="component" value="Chromosome"/>
</dbReference>
<evidence type="ECO:0000313" key="10">
    <source>
        <dbReference type="EMBL" id="MBP0684354.1"/>
    </source>
</evidence>
<accession>A0A045JJ82</accession>
<dbReference type="Proteomes" id="UP000048600">
    <property type="component" value="Unassembled WGS sequence"/>
</dbReference>
<evidence type="ECO:0000313" key="26">
    <source>
        <dbReference type="Proteomes" id="UP000671119"/>
    </source>
</evidence>
<dbReference type="Proteomes" id="UP000038802">
    <property type="component" value="Unassembled WGS sequence"/>
</dbReference>
<dbReference type="Proteomes" id="UP000671119">
    <property type="component" value="Unassembled WGS sequence"/>
</dbReference>
<dbReference type="AlphaFoldDB" id="A0A045JJ82"/>
<evidence type="ECO:0000313" key="16">
    <source>
        <dbReference type="Proteomes" id="UP000044938"/>
    </source>
</evidence>
<dbReference type="EMBL" id="CSAE01000298">
    <property type="protein sequence ID" value="COW05474.1"/>
    <property type="molecule type" value="Genomic_DNA"/>
</dbReference>
<reference evidence="11 23" key="6">
    <citation type="submission" date="2017-02" db="EMBL/GenBank/DDBJ databases">
        <title>Protein polymorphisms may explain contrasting epidemiological fitness of two variants of a multidrug-resistant Mycobacterium tuberculosis strain.</title>
        <authorList>
            <person name="Bigi M.M."/>
            <person name="Lopez B."/>
            <person name="Blanco F.C."/>
            <person name="Sasiain M.C."/>
            <person name="De La Barrera S."/>
            <person name="Ritacco V."/>
            <person name="Bigi F."/>
            <person name="Soria M.A."/>
        </authorList>
    </citation>
    <scope>NUCLEOTIDE SEQUENCE [LARGE SCALE GENOMIC DNA]</scope>
    <source>
        <strain evidence="11 23">6548</strain>
    </source>
</reference>
<evidence type="ECO:0000313" key="5">
    <source>
        <dbReference type="EMBL" id="COV16677.1"/>
    </source>
</evidence>
<dbReference type="Proteomes" id="UP000189452">
    <property type="component" value="Chromosome"/>
</dbReference>
<dbReference type="GO" id="GO:0008807">
    <property type="term" value="F:carboxyvinyl-carboxyphosphonate phosphorylmutase activity"/>
    <property type="evidence" value="ECO:0007669"/>
    <property type="project" value="UniProtKB-EC"/>
</dbReference>
<dbReference type="GO" id="GO:0016829">
    <property type="term" value="F:lyase activity"/>
    <property type="evidence" value="ECO:0007669"/>
    <property type="project" value="UniProtKB-KW"/>
</dbReference>
<evidence type="ECO:0000313" key="23">
    <source>
        <dbReference type="Proteomes" id="UP000189452"/>
    </source>
</evidence>
<dbReference type="EMBL" id="LR027516">
    <property type="protein sequence ID" value="VCU50279.1"/>
    <property type="molecule type" value="Genomic_DNA"/>
</dbReference>
<dbReference type="Proteomes" id="UP000050139">
    <property type="component" value="Unassembled WGS sequence"/>
</dbReference>
<dbReference type="InterPro" id="IPR040442">
    <property type="entry name" value="Pyrv_kinase-like_dom_sf"/>
</dbReference>
<dbReference type="RefSeq" id="WP_003899122.1">
    <property type="nucleotide sequence ID" value="NZ_AP017901.1"/>
</dbReference>
<dbReference type="EMBL" id="CNGE01000067">
    <property type="protein sequence ID" value="CKR76344.1"/>
    <property type="molecule type" value="Genomic_DNA"/>
</dbReference>
<evidence type="ECO:0000313" key="2">
    <source>
        <dbReference type="EMBL" id="CFE55645.1"/>
    </source>
</evidence>
<dbReference type="Proteomes" id="UP000046947">
    <property type="component" value="Unassembled WGS sequence"/>
</dbReference>
<dbReference type="Proteomes" id="UP000045842">
    <property type="component" value="Unassembled WGS sequence"/>
</dbReference>
<dbReference type="Proteomes" id="UP000048289">
    <property type="component" value="Unassembled WGS sequence"/>
</dbReference>
<evidence type="ECO:0000313" key="21">
    <source>
        <dbReference type="Proteomes" id="UP000048948"/>
    </source>
</evidence>
<dbReference type="Pfam" id="PF13714">
    <property type="entry name" value="PEP_mutase"/>
    <property type="match status" value="1"/>
</dbReference>
<evidence type="ECO:0000313" key="11">
    <source>
        <dbReference type="EMBL" id="OMH59936.1"/>
    </source>
</evidence>
<dbReference type="PANTHER" id="PTHR42905:SF16">
    <property type="entry name" value="CARBOXYPHOSPHONOENOLPYRUVATE PHOSPHONOMUTASE-LIKE PROTEIN (AFU_ORTHOLOGUE AFUA_5G07230)"/>
    <property type="match status" value="1"/>
</dbReference>
<dbReference type="EMBL" id="CFOE01000112">
    <property type="protein sequence ID" value="CFE38848.1"/>
    <property type="molecule type" value="Genomic_DNA"/>
</dbReference>
<evidence type="ECO:0000313" key="24">
    <source>
        <dbReference type="Proteomes" id="UP000256381"/>
    </source>
</evidence>
<reference evidence="12 24" key="5">
    <citation type="journal article" date="2017" name="N. Engl. J. Med.">
        <title>Transmission of Extensively Drug-Resistant Tuberculosis in South Africa.</title>
        <authorList>
            <person name="Shah N.S."/>
            <person name="Auld S.C."/>
            <person name="Brust J.C."/>
            <person name="Mathema B."/>
            <person name="Ismail N."/>
            <person name="Moodley P."/>
            <person name="Mlisana K."/>
            <person name="Allana S."/>
            <person name="Campbell A."/>
            <person name="Mthiyane T."/>
            <person name="Morris N."/>
            <person name="Mpangase P."/>
            <person name="van der Meulen H."/>
            <person name="Omar S.V."/>
            <person name="Brown T.S."/>
            <person name="Narechania A."/>
            <person name="Shaskina E."/>
            <person name="Kapwata T."/>
            <person name="Kreiswirth B."/>
            <person name="Gandhi N.R."/>
        </authorList>
    </citation>
    <scope>NUCLEOTIDE SEQUENCE [LARGE SCALE GENOMIC DNA]</scope>
    <source>
        <strain evidence="12 24">32301_S10</strain>
    </source>
</reference>
<dbReference type="SUPFAM" id="SSF51621">
    <property type="entry name" value="Phosphoenolpyruvate/pyruvate domain"/>
    <property type="match status" value="1"/>
</dbReference>
<dbReference type="PANTHER" id="PTHR42905">
    <property type="entry name" value="PHOSPHOENOLPYRUVATE CARBOXYLASE"/>
    <property type="match status" value="1"/>
</dbReference>
<keyword evidence="9" id="KW-0808">Transferase</keyword>
<sequence>MSFHDLHHQGVPFVLPNAWDVPSALAYLAEGFTAIGTTSFGVSSSGGHPDGHRATRGANIALAAALAPLQCYVSVDIEDGYSDEPDAIADYVAQLSTAGINIEDSSAEKLIDPALAAAKIVAIKQRNPEVFVNARVDTYWLRQHADTTSTIQRALRYVDAGADGVFVPLANDPDELAELTRNIPCPVNTLPVPGLTIADLGELGVARVSTGSVPYSAGLYAAAHAARAVSDGEQLPRSVPYAELQARLVDYENRTSTT</sequence>
<dbReference type="PATRIC" id="fig|1773.206.peg.1800"/>
<reference evidence="10 26" key="9">
    <citation type="submission" date="2021-03" db="EMBL/GenBank/DDBJ databases">
        <title>Whole Genome Sequencing of Mycobacterium tuberculosis clinical isolates from Arunachal Pradesh, India.</title>
        <authorList>
            <person name="Singh S."/>
            <person name="Mudliar S.R."/>
            <person name="Kulsum U."/>
            <person name="Rufai S.B."/>
            <person name="Singh P.K."/>
            <person name="Umpo M."/>
            <person name="Nyori M."/>
        </authorList>
    </citation>
    <scope>NUCLEOTIDE SEQUENCE [LARGE SCALE GENOMIC DNA]</scope>
    <source>
        <strain evidence="10 26">OMICS/BPL/0142/20/SP</strain>
    </source>
</reference>
<reference evidence="12" key="7">
    <citation type="submission" date="2018-07" db="EMBL/GenBank/DDBJ databases">
        <authorList>
            <person name="Shah S."/>
            <person name="Brown T."/>
            <person name="Auld S."/>
            <person name="Bratton K."/>
            <person name="Narechania A."/>
            <person name="Mathema B."/>
            <person name="Gandhi N."/>
        </authorList>
    </citation>
    <scope>NUCLEOTIDE SEQUENCE</scope>
    <source>
        <strain evidence="12">32301_S10</strain>
    </source>
</reference>
<dbReference type="SMR" id="A0A045JJ82"/>
<evidence type="ECO:0000313" key="22">
    <source>
        <dbReference type="Proteomes" id="UP000050139"/>
    </source>
</evidence>
<dbReference type="EMBL" id="CSAD01000122">
    <property type="protein sequence ID" value="COV16677.1"/>
    <property type="molecule type" value="Genomic_DNA"/>
</dbReference>
<dbReference type="Proteomes" id="UP000256381">
    <property type="component" value="Unassembled WGS sequence"/>
</dbReference>
<dbReference type="EMBL" id="CFOH01000414">
    <property type="protein sequence ID" value="CFE55645.1"/>
    <property type="molecule type" value="Genomic_DNA"/>
</dbReference>